<proteinExistence type="predicted"/>
<organism evidence="1 2">
    <name type="scientific">Phormidium pseudopriestleyi FRX01</name>
    <dbReference type="NCBI Taxonomy" id="1759528"/>
    <lineage>
        <taxon>Bacteria</taxon>
        <taxon>Bacillati</taxon>
        <taxon>Cyanobacteriota</taxon>
        <taxon>Cyanophyceae</taxon>
        <taxon>Oscillatoriophycideae</taxon>
        <taxon>Oscillatoriales</taxon>
        <taxon>Oscillatoriaceae</taxon>
        <taxon>Phormidium</taxon>
    </lineage>
</organism>
<dbReference type="Gene3D" id="3.40.50.300">
    <property type="entry name" value="P-loop containing nucleotide triphosphate hydrolases"/>
    <property type="match status" value="1"/>
</dbReference>
<name>A0ABS3FLH9_9CYAN</name>
<dbReference type="RefSeq" id="WP_207086338.1">
    <property type="nucleotide sequence ID" value="NZ_JAFLQW010000036.1"/>
</dbReference>
<evidence type="ECO:0000313" key="2">
    <source>
        <dbReference type="Proteomes" id="UP000664844"/>
    </source>
</evidence>
<gene>
    <name evidence="1" type="ORF">J0895_01275</name>
</gene>
<dbReference type="Pfam" id="PF13469">
    <property type="entry name" value="Sulfotransfer_3"/>
    <property type="match status" value="1"/>
</dbReference>
<sequence length="348" mass="40408">MSLPLIVTGMHRSGTSLIASLIKVIGVELGDRLYQADCFNVKGYFEDLDFLEFQRSLLQESCPPGDSGWPDWGWTEQESLNVDHFKTGLATAQGLIDSRNTQGGLWGWKDPRTSLMLDFWQELLPDARYLFVYRLPWDVVDSILRLNSGIFSQRPDYAIRSWAYYNRHILDFYRRYRDRCLLVNINVLLAQPTKLVNLLETKLNLPVKSGLDDSAFQTIYDPNLFQQLPDECPLVRFLQRPELPYLSILEELDWTADLPSHFTPQPNSNSFPLEIYPLWLHHEAVQGRIQLETLANSASKSVEFQAECDRLREQMAWMETSKFWKLKVKWSEVKQALARTINLKSSQL</sequence>
<dbReference type="SUPFAM" id="SSF52540">
    <property type="entry name" value="P-loop containing nucleoside triphosphate hydrolases"/>
    <property type="match status" value="1"/>
</dbReference>
<dbReference type="Proteomes" id="UP000664844">
    <property type="component" value="Unassembled WGS sequence"/>
</dbReference>
<keyword evidence="2" id="KW-1185">Reference proteome</keyword>
<accession>A0ABS3FLH9</accession>
<evidence type="ECO:0000313" key="1">
    <source>
        <dbReference type="EMBL" id="MBO0347762.1"/>
    </source>
</evidence>
<dbReference type="InterPro" id="IPR027417">
    <property type="entry name" value="P-loop_NTPase"/>
</dbReference>
<comment type="caution">
    <text evidence="1">The sequence shown here is derived from an EMBL/GenBank/DDBJ whole genome shotgun (WGS) entry which is preliminary data.</text>
</comment>
<dbReference type="EMBL" id="JAFLQW010000036">
    <property type="protein sequence ID" value="MBO0347762.1"/>
    <property type="molecule type" value="Genomic_DNA"/>
</dbReference>
<reference evidence="1 2" key="1">
    <citation type="submission" date="2021-03" db="EMBL/GenBank/DDBJ databases">
        <title>Metabolic Capacity of the Antarctic Cyanobacterium Phormidium pseudopriestleyi that Sustains Oxygenic Photosynthesis in the Presence of Hydrogen Sulfide.</title>
        <authorList>
            <person name="Lumian J.E."/>
            <person name="Jungblut A.D."/>
            <person name="Dillon M.L."/>
            <person name="Hawes I."/>
            <person name="Doran P.T."/>
            <person name="Mackey T.J."/>
            <person name="Dick G.J."/>
            <person name="Grettenberger C.L."/>
            <person name="Sumner D.Y."/>
        </authorList>
    </citation>
    <scope>NUCLEOTIDE SEQUENCE [LARGE SCALE GENOMIC DNA]</scope>
    <source>
        <strain evidence="1 2">FRX01</strain>
    </source>
</reference>
<protein>
    <submittedName>
        <fullName evidence="1">Sulfotransferase</fullName>
    </submittedName>
</protein>